<reference evidence="3" key="1">
    <citation type="journal article" date="2015" name="Genome Announc.">
        <title>Genome sequence of the AIDS-associated pathogen Penicillium marneffei (ATCC18224) and its near taxonomic relative Talaromyces stipitatus (ATCC10500).</title>
        <authorList>
            <person name="Nierman W.C."/>
            <person name="Fedorova-Abrams N.D."/>
            <person name="Andrianopoulos A."/>
        </authorList>
    </citation>
    <scope>NUCLEOTIDE SEQUENCE [LARGE SCALE GENOMIC DNA]</scope>
    <source>
        <strain evidence="3">ATCC 10500 / CBS 375.48 / QM 6759 / NRRL 1006</strain>
    </source>
</reference>
<feature type="compositionally biased region" description="Low complexity" evidence="1">
    <location>
        <begin position="1"/>
        <end position="22"/>
    </location>
</feature>
<dbReference type="OMA" id="ERVENHY"/>
<feature type="compositionally biased region" description="Polar residues" evidence="1">
    <location>
        <begin position="248"/>
        <end position="267"/>
    </location>
</feature>
<dbReference type="InParanoid" id="B8MQ58"/>
<feature type="compositionally biased region" description="Low complexity" evidence="1">
    <location>
        <begin position="317"/>
        <end position="328"/>
    </location>
</feature>
<proteinExistence type="predicted"/>
<feature type="compositionally biased region" description="Low complexity" evidence="1">
    <location>
        <begin position="291"/>
        <end position="303"/>
    </location>
</feature>
<dbReference type="AlphaFoldDB" id="B8MQ58"/>
<name>B8MQ58_TALSN</name>
<accession>B8MQ58</accession>
<dbReference type="OrthoDB" id="4204700at2759"/>
<dbReference type="Proteomes" id="UP000001745">
    <property type="component" value="Unassembled WGS sequence"/>
</dbReference>
<dbReference type="RefSeq" id="XP_002487195.1">
    <property type="nucleotide sequence ID" value="XM_002487150.1"/>
</dbReference>
<organism evidence="2 3">
    <name type="scientific">Talaromyces stipitatus (strain ATCC 10500 / CBS 375.48 / QM 6759 / NRRL 1006)</name>
    <name type="common">Penicillium stipitatum</name>
    <dbReference type="NCBI Taxonomy" id="441959"/>
    <lineage>
        <taxon>Eukaryota</taxon>
        <taxon>Fungi</taxon>
        <taxon>Dikarya</taxon>
        <taxon>Ascomycota</taxon>
        <taxon>Pezizomycotina</taxon>
        <taxon>Eurotiomycetes</taxon>
        <taxon>Eurotiomycetidae</taxon>
        <taxon>Eurotiales</taxon>
        <taxon>Trichocomaceae</taxon>
        <taxon>Talaromyces</taxon>
        <taxon>Talaromyces sect. Talaromyces</taxon>
    </lineage>
</organism>
<dbReference type="PhylomeDB" id="B8MQ58"/>
<gene>
    <name evidence="2" type="ORF">TSTA_055840</name>
</gene>
<keyword evidence="3" id="KW-1185">Reference proteome</keyword>
<dbReference type="HOGENOM" id="CLU_053873_0_0_1"/>
<sequence>MVLDDSSSSDSTTLDPSTNTDTWDSPDLSSRYASVFPLKINRQYLQRPNPFLLWVGFAGPWNWERTVMYRLSAQLETVKGLLRRDPTQPEVDALVEYTSREVNTRRIGLPIGVTAGSVHAYYTLRKKLSIPSELSFLEGLKVAWRLSPVLERRQAALQAGLRFGVWVIFTLGNFIALSSDPRLAEFRDAVRRYAEARMQRMEGYKEKTKQRREQRDAARHEGTTVSAEEPEENYKAESTEGTTDDQSHSSPSPSYQTPPRSYETTRSYVPEESPSSDFFDDASPTVPEYQASTASPSRPTPASNENAWDRIRRETASHASISAPSPSSWGRQQPSASSEYSSYESEQQNGQREREAAQRQFDRMLDSERQLSQDGGDDNSNKKGWRRW</sequence>
<feature type="compositionally biased region" description="Basic and acidic residues" evidence="1">
    <location>
        <begin position="351"/>
        <end position="371"/>
    </location>
</feature>
<dbReference type="eggNOG" id="ENOG502SXRY">
    <property type="taxonomic scope" value="Eukaryota"/>
</dbReference>
<feature type="compositionally biased region" description="Low complexity" evidence="1">
    <location>
        <begin position="335"/>
        <end position="346"/>
    </location>
</feature>
<dbReference type="GeneID" id="8102277"/>
<feature type="region of interest" description="Disordered" evidence="1">
    <location>
        <begin position="1"/>
        <end position="23"/>
    </location>
</feature>
<evidence type="ECO:0000313" key="2">
    <source>
        <dbReference type="EMBL" id="EED13084.1"/>
    </source>
</evidence>
<dbReference type="STRING" id="441959.B8MQ58"/>
<dbReference type="VEuPathDB" id="FungiDB:TSTA_055840"/>
<protein>
    <submittedName>
        <fullName evidence="2">Endo-1,3(4)-beta-glucanase, putative</fullName>
    </submittedName>
</protein>
<feature type="compositionally biased region" description="Basic and acidic residues" evidence="1">
    <location>
        <begin position="201"/>
        <end position="222"/>
    </location>
</feature>
<dbReference type="EMBL" id="EQ962659">
    <property type="protein sequence ID" value="EED13084.1"/>
    <property type="molecule type" value="Genomic_DNA"/>
</dbReference>
<feature type="compositionally biased region" description="Basic and acidic residues" evidence="1">
    <location>
        <begin position="307"/>
        <end position="316"/>
    </location>
</feature>
<evidence type="ECO:0000256" key="1">
    <source>
        <dbReference type="SAM" id="MobiDB-lite"/>
    </source>
</evidence>
<feature type="region of interest" description="Disordered" evidence="1">
    <location>
        <begin position="201"/>
        <end position="388"/>
    </location>
</feature>
<evidence type="ECO:0000313" key="3">
    <source>
        <dbReference type="Proteomes" id="UP000001745"/>
    </source>
</evidence>